<dbReference type="GO" id="GO:0043565">
    <property type="term" value="F:sequence-specific DNA binding"/>
    <property type="evidence" value="ECO:0007669"/>
    <property type="project" value="InterPro"/>
</dbReference>
<evidence type="ECO:0000256" key="4">
    <source>
        <dbReference type="ARBA" id="ARBA00022771"/>
    </source>
</evidence>
<dbReference type="GO" id="GO:0008270">
    <property type="term" value="F:zinc ion binding"/>
    <property type="evidence" value="ECO:0007669"/>
    <property type="project" value="UniProtKB-KW"/>
</dbReference>
<dbReference type="AlphaFoldDB" id="A0A7R9JD53"/>
<dbReference type="GO" id="GO:0005654">
    <property type="term" value="C:nucleoplasm"/>
    <property type="evidence" value="ECO:0007669"/>
    <property type="project" value="UniProtKB-SubCell"/>
</dbReference>
<accession>A0A7R9JD53</accession>
<protein>
    <submittedName>
        <fullName evidence="14">(California timema) hypothetical protein</fullName>
    </submittedName>
</protein>
<reference evidence="14" key="1">
    <citation type="submission" date="2020-11" db="EMBL/GenBank/DDBJ databases">
        <authorList>
            <person name="Tran Van P."/>
        </authorList>
    </citation>
    <scope>NUCLEOTIDE SEQUENCE</scope>
</reference>
<evidence type="ECO:0000256" key="10">
    <source>
        <dbReference type="ARBA" id="ARBA00023242"/>
    </source>
</evidence>
<evidence type="ECO:0000256" key="5">
    <source>
        <dbReference type="ARBA" id="ARBA00022833"/>
    </source>
</evidence>
<keyword evidence="4 12" id="KW-0863">Zinc-finger</keyword>
<comment type="similarity">
    <text evidence="2">Belongs to the THAP1 family.</text>
</comment>
<organism evidence="14">
    <name type="scientific">Timema californicum</name>
    <name type="common">California timema</name>
    <name type="synonym">Walking stick</name>
    <dbReference type="NCBI Taxonomy" id="61474"/>
    <lineage>
        <taxon>Eukaryota</taxon>
        <taxon>Metazoa</taxon>
        <taxon>Ecdysozoa</taxon>
        <taxon>Arthropoda</taxon>
        <taxon>Hexapoda</taxon>
        <taxon>Insecta</taxon>
        <taxon>Pterygota</taxon>
        <taxon>Neoptera</taxon>
        <taxon>Polyneoptera</taxon>
        <taxon>Phasmatodea</taxon>
        <taxon>Timematodea</taxon>
        <taxon>Timematoidea</taxon>
        <taxon>Timematidae</taxon>
        <taxon>Timema</taxon>
    </lineage>
</organism>
<evidence type="ECO:0000256" key="2">
    <source>
        <dbReference type="ARBA" id="ARBA00006177"/>
    </source>
</evidence>
<evidence type="ECO:0000256" key="12">
    <source>
        <dbReference type="PROSITE-ProRule" id="PRU00309"/>
    </source>
</evidence>
<dbReference type="SMART" id="SM00692">
    <property type="entry name" value="DM3"/>
    <property type="match status" value="1"/>
</dbReference>
<keyword evidence="3" id="KW-0479">Metal-binding</keyword>
<keyword evidence="8 12" id="KW-0238">DNA-binding</keyword>
<dbReference type="PANTHER" id="PTHR46600:SF1">
    <property type="entry name" value="THAP DOMAIN-CONTAINING PROTEIN 1"/>
    <property type="match status" value="1"/>
</dbReference>
<evidence type="ECO:0000256" key="6">
    <source>
        <dbReference type="ARBA" id="ARBA00023015"/>
    </source>
</evidence>
<evidence type="ECO:0000256" key="9">
    <source>
        <dbReference type="ARBA" id="ARBA00023163"/>
    </source>
</evidence>
<keyword evidence="11" id="KW-0131">Cell cycle</keyword>
<keyword evidence="7" id="KW-0175">Coiled coil</keyword>
<keyword evidence="9" id="KW-0804">Transcription</keyword>
<evidence type="ECO:0000256" key="8">
    <source>
        <dbReference type="ARBA" id="ARBA00023125"/>
    </source>
</evidence>
<evidence type="ECO:0000256" key="7">
    <source>
        <dbReference type="ARBA" id="ARBA00023054"/>
    </source>
</evidence>
<keyword evidence="10" id="KW-0539">Nucleus</keyword>
<evidence type="ECO:0000256" key="1">
    <source>
        <dbReference type="ARBA" id="ARBA00004642"/>
    </source>
</evidence>
<dbReference type="PROSITE" id="PS50950">
    <property type="entry name" value="ZF_THAP"/>
    <property type="match status" value="1"/>
</dbReference>
<dbReference type="InterPro" id="IPR026516">
    <property type="entry name" value="THAP1/10"/>
</dbReference>
<sequence>MSKCCAYNCYVRSWHNLGLYRLPPKKDKERRKLWIQNIGRRRLNPTINTRLCEQHFTEEQFKRAAGGKMILKKTAVPTIFCHQEMTDLPPKRRRRTENKPVQDISGLTSGNCVADAIEASCSTQQQEPRETPNNVSSLVQDHFSILERVPRWAQGLIENTKQIQQLQEIIISYHGPQPPPWAQQLCINYQEHKNQVSSDQQSAGLPQRPIMSGTSTPNEENWKEIAFHSGLEPQTYPDDKGNYVSTILSGKGEGAVDIIIYPYPHQLQILGVKKNV</sequence>
<gene>
    <name evidence="14" type="ORF">TCMB3V08_LOCUS9693</name>
</gene>
<evidence type="ECO:0000313" key="14">
    <source>
        <dbReference type="EMBL" id="CAD7577138.1"/>
    </source>
</evidence>
<dbReference type="InterPro" id="IPR038441">
    <property type="entry name" value="THAP_Znf_sf"/>
</dbReference>
<dbReference type="SMART" id="SM00980">
    <property type="entry name" value="THAP"/>
    <property type="match status" value="1"/>
</dbReference>
<keyword evidence="6" id="KW-0805">Transcription regulation</keyword>
<keyword evidence="5" id="KW-0862">Zinc</keyword>
<dbReference type="Pfam" id="PF05485">
    <property type="entry name" value="THAP"/>
    <property type="match status" value="1"/>
</dbReference>
<feature type="domain" description="THAP-type" evidence="13">
    <location>
        <begin position="1"/>
        <end position="80"/>
    </location>
</feature>
<dbReference type="InterPro" id="IPR006612">
    <property type="entry name" value="THAP_Znf"/>
</dbReference>
<evidence type="ECO:0000259" key="13">
    <source>
        <dbReference type="PROSITE" id="PS50950"/>
    </source>
</evidence>
<evidence type="ECO:0000256" key="11">
    <source>
        <dbReference type="ARBA" id="ARBA00023306"/>
    </source>
</evidence>
<dbReference type="Gene3D" id="6.20.210.20">
    <property type="entry name" value="THAP domain"/>
    <property type="match status" value="1"/>
</dbReference>
<comment type="subcellular location">
    <subcellularLocation>
        <location evidence="1">Nucleus</location>
        <location evidence="1">Nucleoplasm</location>
    </subcellularLocation>
</comment>
<dbReference type="SUPFAM" id="SSF57716">
    <property type="entry name" value="Glucocorticoid receptor-like (DNA-binding domain)"/>
    <property type="match status" value="1"/>
</dbReference>
<proteinExistence type="inferred from homology"/>
<name>A0A7R9JD53_TIMCA</name>
<evidence type="ECO:0000256" key="3">
    <source>
        <dbReference type="ARBA" id="ARBA00022723"/>
    </source>
</evidence>
<dbReference type="PANTHER" id="PTHR46600">
    <property type="entry name" value="THAP DOMAIN-CONTAINING"/>
    <property type="match status" value="1"/>
</dbReference>
<dbReference type="EMBL" id="OE185159">
    <property type="protein sequence ID" value="CAD7577138.1"/>
    <property type="molecule type" value="Genomic_DNA"/>
</dbReference>